<evidence type="ECO:0000259" key="1">
    <source>
        <dbReference type="PROSITE" id="PS51186"/>
    </source>
</evidence>
<dbReference type="InterPro" id="IPR000182">
    <property type="entry name" value="GNAT_dom"/>
</dbReference>
<evidence type="ECO:0000313" key="3">
    <source>
        <dbReference type="Proteomes" id="UP001156691"/>
    </source>
</evidence>
<comment type="caution">
    <text evidence="2">The sequence shown here is derived from an EMBL/GenBank/DDBJ whole genome shotgun (WGS) entry which is preliminary data.</text>
</comment>
<dbReference type="InterPro" id="IPR016181">
    <property type="entry name" value="Acyl_CoA_acyltransferase"/>
</dbReference>
<name>A0ABQ5W2N4_9HYPH</name>
<organism evidence="2 3">
    <name type="scientific">Devosia nitrariae</name>
    <dbReference type="NCBI Taxonomy" id="2071872"/>
    <lineage>
        <taxon>Bacteria</taxon>
        <taxon>Pseudomonadati</taxon>
        <taxon>Pseudomonadota</taxon>
        <taxon>Alphaproteobacteria</taxon>
        <taxon>Hyphomicrobiales</taxon>
        <taxon>Devosiaceae</taxon>
        <taxon>Devosia</taxon>
    </lineage>
</organism>
<proteinExistence type="predicted"/>
<keyword evidence="3" id="KW-1185">Reference proteome</keyword>
<dbReference type="SUPFAM" id="SSF55729">
    <property type="entry name" value="Acyl-CoA N-acyltransferases (Nat)"/>
    <property type="match status" value="1"/>
</dbReference>
<reference evidence="3" key="1">
    <citation type="journal article" date="2019" name="Int. J. Syst. Evol. Microbiol.">
        <title>The Global Catalogue of Microorganisms (GCM) 10K type strain sequencing project: providing services to taxonomists for standard genome sequencing and annotation.</title>
        <authorList>
            <consortium name="The Broad Institute Genomics Platform"/>
            <consortium name="The Broad Institute Genome Sequencing Center for Infectious Disease"/>
            <person name="Wu L."/>
            <person name="Ma J."/>
        </authorList>
    </citation>
    <scope>NUCLEOTIDE SEQUENCE [LARGE SCALE GENOMIC DNA]</scope>
    <source>
        <strain evidence="3">NBRC 112416</strain>
    </source>
</reference>
<feature type="domain" description="N-acetyltransferase" evidence="1">
    <location>
        <begin position="14"/>
        <end position="169"/>
    </location>
</feature>
<dbReference type="Gene3D" id="3.40.630.30">
    <property type="match status" value="1"/>
</dbReference>
<protein>
    <recommendedName>
        <fullName evidence="1">N-acetyltransferase domain-containing protein</fullName>
    </recommendedName>
</protein>
<dbReference type="CDD" id="cd04301">
    <property type="entry name" value="NAT_SF"/>
    <property type="match status" value="1"/>
</dbReference>
<sequence length="169" mass="19111">MMPTEQTGRPAPTVLIVAATAEDKPVVANLIQLYLYDMTAELPFPVGRDGKFEYDYLDRFWQYPYLVLVDDELAGFALVIDSCPVTSAAPCFFMAEFFVLKAYRGQGVGRAAFADILRRHHGRWHIGVIDRNEGANAFWARALADRDAATFNRQFDGENWLVYEFSSNA</sequence>
<dbReference type="Proteomes" id="UP001156691">
    <property type="component" value="Unassembled WGS sequence"/>
</dbReference>
<dbReference type="PROSITE" id="PS51186">
    <property type="entry name" value="GNAT"/>
    <property type="match status" value="1"/>
</dbReference>
<dbReference type="EMBL" id="BSNS01000007">
    <property type="protein sequence ID" value="GLQ54165.1"/>
    <property type="molecule type" value="Genomic_DNA"/>
</dbReference>
<gene>
    <name evidence="2" type="ORF">GCM10010862_14240</name>
</gene>
<dbReference type="Pfam" id="PF00583">
    <property type="entry name" value="Acetyltransf_1"/>
    <property type="match status" value="1"/>
</dbReference>
<accession>A0ABQ5W2N4</accession>
<evidence type="ECO:0000313" key="2">
    <source>
        <dbReference type="EMBL" id="GLQ54165.1"/>
    </source>
</evidence>